<gene>
    <name evidence="3" type="ORF">D0863_10643</name>
</gene>
<comment type="function">
    <text evidence="1">The GINS complex plays an essential role in the initiation of DNA replication.</text>
</comment>
<dbReference type="OrthoDB" id="338231at2759"/>
<dbReference type="InterPro" id="IPR031633">
    <property type="entry name" value="SLD5_C"/>
</dbReference>
<accession>A0A3M7DG34</accession>
<comment type="subcellular location">
    <subcellularLocation>
        <location evidence="1">Nucleus</location>
    </subcellularLocation>
</comment>
<proteinExistence type="inferred from homology"/>
<dbReference type="EMBL" id="QWIP01000470">
    <property type="protein sequence ID" value="RMY63298.1"/>
    <property type="molecule type" value="Genomic_DNA"/>
</dbReference>
<dbReference type="Gene3D" id="3.40.5.60">
    <property type="match status" value="1"/>
</dbReference>
<evidence type="ECO:0000313" key="4">
    <source>
        <dbReference type="Proteomes" id="UP000269276"/>
    </source>
</evidence>
<dbReference type="CDD" id="cd21692">
    <property type="entry name" value="GINS_B_Sld5"/>
    <property type="match status" value="1"/>
</dbReference>
<organism evidence="3 4">
    <name type="scientific">Hortaea werneckii</name>
    <name type="common">Black yeast</name>
    <name type="synonym">Cladosporium werneckii</name>
    <dbReference type="NCBI Taxonomy" id="91943"/>
    <lineage>
        <taxon>Eukaryota</taxon>
        <taxon>Fungi</taxon>
        <taxon>Dikarya</taxon>
        <taxon>Ascomycota</taxon>
        <taxon>Pezizomycotina</taxon>
        <taxon>Dothideomycetes</taxon>
        <taxon>Dothideomycetidae</taxon>
        <taxon>Mycosphaerellales</taxon>
        <taxon>Teratosphaeriaceae</taxon>
        <taxon>Hortaea</taxon>
    </lineage>
</organism>
<dbReference type="CDD" id="cd11711">
    <property type="entry name" value="GINS_A_Sld5"/>
    <property type="match status" value="1"/>
</dbReference>
<dbReference type="Gene3D" id="1.20.58.1030">
    <property type="match status" value="1"/>
</dbReference>
<dbReference type="InterPro" id="IPR036224">
    <property type="entry name" value="GINS_bundle-like_dom_sf"/>
</dbReference>
<dbReference type="PANTHER" id="PTHR21206:SF0">
    <property type="entry name" value="DNA REPLICATION COMPLEX GINS PROTEIN SLD5"/>
    <property type="match status" value="1"/>
</dbReference>
<evidence type="ECO:0000259" key="2">
    <source>
        <dbReference type="Pfam" id="PF16922"/>
    </source>
</evidence>
<feature type="domain" description="DNA replication complex GINS protein SLD5 C-terminal" evidence="2">
    <location>
        <begin position="193"/>
        <end position="248"/>
    </location>
</feature>
<keyword evidence="1" id="KW-0539">Nucleus</keyword>
<dbReference type="GO" id="GO:0000727">
    <property type="term" value="P:double-strand break repair via break-induced replication"/>
    <property type="evidence" value="ECO:0007669"/>
    <property type="project" value="TreeGrafter"/>
</dbReference>
<sequence length="248" mass="28031">MDADISDILASVSRPSVPQSTLDLQALTRAWVNERTSPELLPYPAELVDRVMDRVKKQIETIEDMTATMDAKSNFTLVILQTELERFKFLVRSFVRSRIAKVHQTPLLLFSLHALKKTPQKIDKYPHHYRALALEQQAEPTVQPVLSHVEQQYLQQHQSILAGHIHSAFLSSFPSQLQKLDDTAGGISMVDKPDEDGAVFCRVLRDAGEAEIHSEEGTSEVELKRGDVWILRWSAVRDAVVRGDVELL</sequence>
<protein>
    <recommendedName>
        <fullName evidence="1">DNA replication complex GINS protein SLD5</fullName>
    </recommendedName>
</protein>
<dbReference type="Proteomes" id="UP000269276">
    <property type="component" value="Unassembled WGS sequence"/>
</dbReference>
<comment type="caution">
    <text evidence="3">The sequence shown here is derived from an EMBL/GenBank/DDBJ whole genome shotgun (WGS) entry which is preliminary data.</text>
</comment>
<dbReference type="GO" id="GO:0006261">
    <property type="term" value="P:DNA-templated DNA replication"/>
    <property type="evidence" value="ECO:0007669"/>
    <property type="project" value="InterPro"/>
</dbReference>
<dbReference type="Pfam" id="PF16922">
    <property type="entry name" value="SLD5_C"/>
    <property type="match status" value="1"/>
</dbReference>
<dbReference type="AlphaFoldDB" id="A0A3M7DG34"/>
<dbReference type="PANTHER" id="PTHR21206">
    <property type="entry name" value="SLD5 PROTEIN"/>
    <property type="match status" value="1"/>
</dbReference>
<name>A0A3M7DG34_HORWE</name>
<dbReference type="SUPFAM" id="SSF160059">
    <property type="entry name" value="PriA/YqbF domain"/>
    <property type="match status" value="1"/>
</dbReference>
<evidence type="ECO:0000313" key="3">
    <source>
        <dbReference type="EMBL" id="RMY63298.1"/>
    </source>
</evidence>
<dbReference type="GO" id="GO:0000811">
    <property type="term" value="C:GINS complex"/>
    <property type="evidence" value="ECO:0007669"/>
    <property type="project" value="UniProtKB-UniRule"/>
</dbReference>
<dbReference type="InterPro" id="IPR038749">
    <property type="entry name" value="Sld5_GINS_A"/>
</dbReference>
<dbReference type="PIRSF" id="PIRSF007764">
    <property type="entry name" value="Sld5"/>
    <property type="match status" value="1"/>
</dbReference>
<keyword evidence="1" id="KW-0235">DNA replication</keyword>
<dbReference type="InterPro" id="IPR008591">
    <property type="entry name" value="GINS_Sld5"/>
</dbReference>
<dbReference type="SUPFAM" id="SSF158573">
    <property type="entry name" value="GINS helical bundle-like"/>
    <property type="match status" value="1"/>
</dbReference>
<dbReference type="VEuPathDB" id="FungiDB:BTJ68_00839"/>
<reference evidence="3 4" key="1">
    <citation type="journal article" date="2018" name="BMC Genomics">
        <title>Genomic evidence for intraspecific hybridization in a clonal and extremely halotolerant yeast.</title>
        <authorList>
            <person name="Gostincar C."/>
            <person name="Stajich J.E."/>
            <person name="Zupancic J."/>
            <person name="Zalar P."/>
            <person name="Gunde-Cimerman N."/>
        </authorList>
    </citation>
    <scope>NUCLEOTIDE SEQUENCE [LARGE SCALE GENOMIC DNA]</scope>
    <source>
        <strain evidence="3 4">EXF-2682</strain>
    </source>
</reference>
<evidence type="ECO:0000256" key="1">
    <source>
        <dbReference type="PIRNR" id="PIRNR007764"/>
    </source>
</evidence>
<comment type="similarity">
    <text evidence="1">Belongs to the GINS4/SLD5 family.</text>
</comment>